<dbReference type="Pfam" id="PF13966">
    <property type="entry name" value="zf-RVT"/>
    <property type="match status" value="1"/>
</dbReference>
<dbReference type="EMBL" id="JBANQN010000001">
    <property type="protein sequence ID" value="KAK6802956.1"/>
    <property type="molecule type" value="Genomic_DNA"/>
</dbReference>
<gene>
    <name evidence="2" type="ORF">RDI58_000740</name>
</gene>
<dbReference type="AlphaFoldDB" id="A0AAN8UCY5"/>
<proteinExistence type="predicted"/>
<keyword evidence="3" id="KW-1185">Reference proteome</keyword>
<comment type="caution">
    <text evidence="2">The sequence shown here is derived from an EMBL/GenBank/DDBJ whole genome shotgun (WGS) entry which is preliminary data.</text>
</comment>
<protein>
    <recommendedName>
        <fullName evidence="1">Reverse transcriptase zinc-binding domain-containing protein</fullName>
    </recommendedName>
</protein>
<accession>A0AAN8UCY5</accession>
<evidence type="ECO:0000259" key="1">
    <source>
        <dbReference type="Pfam" id="PF13966"/>
    </source>
</evidence>
<name>A0AAN8UCY5_SOLBU</name>
<organism evidence="2 3">
    <name type="scientific">Solanum bulbocastanum</name>
    <name type="common">Wild potato</name>
    <dbReference type="NCBI Taxonomy" id="147425"/>
    <lineage>
        <taxon>Eukaryota</taxon>
        <taxon>Viridiplantae</taxon>
        <taxon>Streptophyta</taxon>
        <taxon>Embryophyta</taxon>
        <taxon>Tracheophyta</taxon>
        <taxon>Spermatophyta</taxon>
        <taxon>Magnoliopsida</taxon>
        <taxon>eudicotyledons</taxon>
        <taxon>Gunneridae</taxon>
        <taxon>Pentapetalae</taxon>
        <taxon>asterids</taxon>
        <taxon>lamiids</taxon>
        <taxon>Solanales</taxon>
        <taxon>Solanaceae</taxon>
        <taxon>Solanoideae</taxon>
        <taxon>Solaneae</taxon>
        <taxon>Solanum</taxon>
    </lineage>
</organism>
<evidence type="ECO:0000313" key="2">
    <source>
        <dbReference type="EMBL" id="KAK6802956.1"/>
    </source>
</evidence>
<reference evidence="2 3" key="1">
    <citation type="submission" date="2024-02" db="EMBL/GenBank/DDBJ databases">
        <title>de novo genome assembly of Solanum bulbocastanum strain 11H21.</title>
        <authorList>
            <person name="Hosaka A.J."/>
        </authorList>
    </citation>
    <scope>NUCLEOTIDE SEQUENCE [LARGE SCALE GENOMIC DNA]</scope>
    <source>
        <tissue evidence="2">Young leaves</tissue>
    </source>
</reference>
<dbReference type="InterPro" id="IPR026960">
    <property type="entry name" value="RVT-Znf"/>
</dbReference>
<evidence type="ECO:0000313" key="3">
    <source>
        <dbReference type="Proteomes" id="UP001371456"/>
    </source>
</evidence>
<sequence>MELDKLRWRHTTKGSFSVKNLYKRENSVMQKEELRIWNNVWKNIAPTKVRGFTCLVVKKACLNHEVLQKKGRVVVTRCFLCNKIRETNNHLFLHCKFTIQVWNMFFSITKTTWKMPEHKADLMSCWIRRGGSKSQKNGRG</sequence>
<dbReference type="Proteomes" id="UP001371456">
    <property type="component" value="Unassembled WGS sequence"/>
</dbReference>
<feature type="domain" description="Reverse transcriptase zinc-binding" evidence="1">
    <location>
        <begin position="16"/>
        <end position="102"/>
    </location>
</feature>